<dbReference type="Pfam" id="PF12679">
    <property type="entry name" value="ABC2_membrane_2"/>
    <property type="match status" value="1"/>
</dbReference>
<accession>A0A074VZE5</accession>
<dbReference type="EMBL" id="AVQL01000448">
    <property type="protein sequence ID" value="KEQ00604.1"/>
    <property type="molecule type" value="Genomic_DNA"/>
</dbReference>
<keyword evidence="1" id="KW-1133">Transmembrane helix</keyword>
<name>A0A074VZE5_9NEIS</name>
<dbReference type="PANTHER" id="PTHR37305">
    <property type="entry name" value="INTEGRAL MEMBRANE PROTEIN-RELATED"/>
    <property type="match status" value="1"/>
</dbReference>
<sequence>MKLLINEWRKYLKNTRSVIIIPIILLLILIIYFSTMHFVVTHTSHSISKNDSNQVFLYSITICYKFINFISIIYASNILSSEISKGTVKFILTRPYQRYKILLAKIAAITILMSVFLIVSVIICLLIHILTIHQIPEISIVLKYTGIYSIFILAITIFFTAFALMLSSVFNSSALITGSCIVYYFFASGLWRLINFFYLHLPEDGWIYKLSPLNVNSYLIELISKTVDQSVQSEFFITLAANIVYALIFFLIATLIFRRRDISLSN</sequence>
<feature type="transmembrane region" description="Helical" evidence="1">
    <location>
        <begin position="182"/>
        <end position="201"/>
    </location>
</feature>
<reference evidence="2 3" key="1">
    <citation type="journal article" date="2014" name="PLoS Genet.">
        <title>Hidden diversity in honey bee gut symbionts detected by single-cell genomics.</title>
        <authorList>
            <person name="Engel P."/>
            <person name="Stepanauskas R."/>
            <person name="Moran N."/>
        </authorList>
    </citation>
    <scope>NUCLEOTIDE SEQUENCE [LARGE SCALE GENOMIC DNA]</scope>
    <source>
        <strain evidence="2 3">SCGC AB-598-J21</strain>
    </source>
</reference>
<organism evidence="2 3">
    <name type="scientific">Snodgrassella alvi SCGC AB-598-J21</name>
    <dbReference type="NCBI Taxonomy" id="1385367"/>
    <lineage>
        <taxon>Bacteria</taxon>
        <taxon>Pseudomonadati</taxon>
        <taxon>Pseudomonadota</taxon>
        <taxon>Betaproteobacteria</taxon>
        <taxon>Neisseriales</taxon>
        <taxon>Neisseriaceae</taxon>
        <taxon>Snodgrassella</taxon>
    </lineage>
</organism>
<proteinExistence type="predicted"/>
<evidence type="ECO:0000313" key="2">
    <source>
        <dbReference type="EMBL" id="KEQ00604.1"/>
    </source>
</evidence>
<dbReference type="GO" id="GO:0005886">
    <property type="term" value="C:plasma membrane"/>
    <property type="evidence" value="ECO:0007669"/>
    <property type="project" value="UniProtKB-SubCell"/>
</dbReference>
<keyword evidence="1" id="KW-0812">Transmembrane</keyword>
<comment type="caution">
    <text evidence="2">The sequence shown here is derived from an EMBL/GenBank/DDBJ whole genome shotgun (WGS) entry which is preliminary data.</text>
</comment>
<feature type="transmembrane region" description="Helical" evidence="1">
    <location>
        <begin position="150"/>
        <end position="170"/>
    </location>
</feature>
<keyword evidence="1" id="KW-0472">Membrane</keyword>
<evidence type="ECO:0000313" key="3">
    <source>
        <dbReference type="Proteomes" id="UP000027644"/>
    </source>
</evidence>
<feature type="transmembrane region" description="Helical" evidence="1">
    <location>
        <begin position="55"/>
        <end position="80"/>
    </location>
</feature>
<dbReference type="GO" id="GO:0140359">
    <property type="term" value="F:ABC-type transporter activity"/>
    <property type="evidence" value="ECO:0007669"/>
    <property type="project" value="InterPro"/>
</dbReference>
<feature type="transmembrane region" description="Helical" evidence="1">
    <location>
        <begin position="101"/>
        <end position="130"/>
    </location>
</feature>
<gene>
    <name evidence="2" type="ORF">SASC598J21_016260</name>
</gene>
<evidence type="ECO:0008006" key="4">
    <source>
        <dbReference type="Google" id="ProtNLM"/>
    </source>
</evidence>
<dbReference type="AlphaFoldDB" id="A0A074VZE5"/>
<feature type="transmembrane region" description="Helical" evidence="1">
    <location>
        <begin position="235"/>
        <end position="257"/>
    </location>
</feature>
<feature type="transmembrane region" description="Helical" evidence="1">
    <location>
        <begin position="20"/>
        <end position="40"/>
    </location>
</feature>
<evidence type="ECO:0000256" key="1">
    <source>
        <dbReference type="SAM" id="Phobius"/>
    </source>
</evidence>
<dbReference type="Proteomes" id="UP000027644">
    <property type="component" value="Unassembled WGS sequence"/>
</dbReference>
<protein>
    <recommendedName>
        <fullName evidence="4">ABC-type transport system involved in multi-copper enzyme maturation, permease component</fullName>
    </recommendedName>
</protein>
<dbReference type="PANTHER" id="PTHR37305:SF1">
    <property type="entry name" value="MEMBRANE PROTEIN"/>
    <property type="match status" value="1"/>
</dbReference>